<evidence type="ECO:0000313" key="2">
    <source>
        <dbReference type="Proteomes" id="UP001472677"/>
    </source>
</evidence>
<name>A0ABR2A6H4_9ROSI</name>
<proteinExistence type="predicted"/>
<protein>
    <submittedName>
        <fullName evidence="1">Uncharacterized protein</fullName>
    </submittedName>
</protein>
<organism evidence="1 2">
    <name type="scientific">Hibiscus sabdariffa</name>
    <name type="common">roselle</name>
    <dbReference type="NCBI Taxonomy" id="183260"/>
    <lineage>
        <taxon>Eukaryota</taxon>
        <taxon>Viridiplantae</taxon>
        <taxon>Streptophyta</taxon>
        <taxon>Embryophyta</taxon>
        <taxon>Tracheophyta</taxon>
        <taxon>Spermatophyta</taxon>
        <taxon>Magnoliopsida</taxon>
        <taxon>eudicotyledons</taxon>
        <taxon>Gunneridae</taxon>
        <taxon>Pentapetalae</taxon>
        <taxon>rosids</taxon>
        <taxon>malvids</taxon>
        <taxon>Malvales</taxon>
        <taxon>Malvaceae</taxon>
        <taxon>Malvoideae</taxon>
        <taxon>Hibiscus</taxon>
    </lineage>
</organism>
<evidence type="ECO:0000313" key="1">
    <source>
        <dbReference type="EMBL" id="KAK8488617.1"/>
    </source>
</evidence>
<reference evidence="1 2" key="1">
    <citation type="journal article" date="2024" name="G3 (Bethesda)">
        <title>Genome assembly of Hibiscus sabdariffa L. provides insights into metabolisms of medicinal natural products.</title>
        <authorList>
            <person name="Kim T."/>
        </authorList>
    </citation>
    <scope>NUCLEOTIDE SEQUENCE [LARGE SCALE GENOMIC DNA]</scope>
    <source>
        <strain evidence="1">TK-2024</strain>
        <tissue evidence="1">Old leaves</tissue>
    </source>
</reference>
<sequence length="97" mass="11276">MTRILSFSSLIMLLCNLKRIKPLENEEMTTNKSPLNEVSIKRMLRNNEALKSKYVAATRAEKGKAKMKTTKEDISHDNEAWLKMLELMTRLMLLLVH</sequence>
<accession>A0ABR2A6H4</accession>
<keyword evidence="2" id="KW-1185">Reference proteome</keyword>
<dbReference type="Proteomes" id="UP001472677">
    <property type="component" value="Unassembled WGS sequence"/>
</dbReference>
<dbReference type="EMBL" id="JBBPBM010000988">
    <property type="protein sequence ID" value="KAK8488617.1"/>
    <property type="molecule type" value="Genomic_DNA"/>
</dbReference>
<comment type="caution">
    <text evidence="1">The sequence shown here is derived from an EMBL/GenBank/DDBJ whole genome shotgun (WGS) entry which is preliminary data.</text>
</comment>
<gene>
    <name evidence="1" type="ORF">V6N12_046273</name>
</gene>